<keyword evidence="1" id="KW-0812">Transmembrane</keyword>
<feature type="transmembrane region" description="Helical" evidence="1">
    <location>
        <begin position="49"/>
        <end position="66"/>
    </location>
</feature>
<dbReference type="EMBL" id="JAAVJL010000001">
    <property type="protein sequence ID" value="NMF59439.1"/>
    <property type="molecule type" value="Genomic_DNA"/>
</dbReference>
<keyword evidence="3" id="KW-1185">Reference proteome</keyword>
<accession>A0ABX1LXF1</accession>
<sequence>MRSLFDVREKAIGFVGGEGSDHCLMWRFRRSGWWVMRVRSLFDLREKAIGFYGWLGVIAICCLGNRRSFFVLRSNRCLMWRIGDQVCEW</sequence>
<proteinExistence type="predicted"/>
<dbReference type="Proteomes" id="UP000738376">
    <property type="component" value="Unassembled WGS sequence"/>
</dbReference>
<evidence type="ECO:0000313" key="2">
    <source>
        <dbReference type="EMBL" id="NMF59439.1"/>
    </source>
</evidence>
<evidence type="ECO:0008006" key="4">
    <source>
        <dbReference type="Google" id="ProtNLM"/>
    </source>
</evidence>
<name>A0ABX1LXF1_9CYAN</name>
<evidence type="ECO:0000313" key="3">
    <source>
        <dbReference type="Proteomes" id="UP000738376"/>
    </source>
</evidence>
<dbReference type="RefSeq" id="WP_169364218.1">
    <property type="nucleotide sequence ID" value="NZ_JAAVJL010000001.1"/>
</dbReference>
<comment type="caution">
    <text evidence="2">The sequence shown here is derived from an EMBL/GenBank/DDBJ whole genome shotgun (WGS) entry which is preliminary data.</text>
</comment>
<reference evidence="2 3" key="1">
    <citation type="submission" date="2020-03" db="EMBL/GenBank/DDBJ databases">
        <title>Draft Genome Sequence of 2-Methylisoborneol Producing Pseudanabaena yagii Strain GIHE-NHR1 Isolated from North Han River in South Korea.</title>
        <authorList>
            <person name="Jeong J."/>
        </authorList>
    </citation>
    <scope>NUCLEOTIDE SEQUENCE [LARGE SCALE GENOMIC DNA]</scope>
    <source>
        <strain evidence="2 3">GIHE-NHR1</strain>
    </source>
</reference>
<organism evidence="2 3">
    <name type="scientific">Pseudanabaena yagii GIHE-NHR1</name>
    <dbReference type="NCBI Taxonomy" id="2722753"/>
    <lineage>
        <taxon>Bacteria</taxon>
        <taxon>Bacillati</taxon>
        <taxon>Cyanobacteriota</taxon>
        <taxon>Cyanophyceae</taxon>
        <taxon>Pseudanabaenales</taxon>
        <taxon>Pseudanabaenaceae</taxon>
        <taxon>Pseudanabaena</taxon>
        <taxon>Pseudanabaena yagii</taxon>
    </lineage>
</organism>
<keyword evidence="1" id="KW-1133">Transmembrane helix</keyword>
<protein>
    <recommendedName>
        <fullName evidence="4">Transmembrane protein</fullName>
    </recommendedName>
</protein>
<keyword evidence="1" id="KW-0472">Membrane</keyword>
<evidence type="ECO:0000256" key="1">
    <source>
        <dbReference type="SAM" id="Phobius"/>
    </source>
</evidence>
<gene>
    <name evidence="2" type="ORF">HC246_15790</name>
</gene>